<reference evidence="1 2" key="1">
    <citation type="journal article" date="2019" name="Int. J. Syst. Evol. Microbiol.">
        <title>The Global Catalogue of Microorganisms (GCM) 10K type strain sequencing project: providing services to taxonomists for standard genome sequencing and annotation.</title>
        <authorList>
            <consortium name="The Broad Institute Genomics Platform"/>
            <consortium name="The Broad Institute Genome Sequencing Center for Infectious Disease"/>
            <person name="Wu L."/>
            <person name="Ma J."/>
        </authorList>
    </citation>
    <scope>NUCLEOTIDE SEQUENCE [LARGE SCALE GENOMIC DNA]</scope>
    <source>
        <strain evidence="1 2">JCM 14323</strain>
    </source>
</reference>
<evidence type="ECO:0000313" key="2">
    <source>
        <dbReference type="Proteomes" id="UP001501746"/>
    </source>
</evidence>
<protein>
    <recommendedName>
        <fullName evidence="3">LamG domain-containing protein</fullName>
    </recommendedName>
</protein>
<dbReference type="InterPro" id="IPR013320">
    <property type="entry name" value="ConA-like_dom_sf"/>
</dbReference>
<name>A0ABN2MHT6_9MICO</name>
<evidence type="ECO:0008006" key="3">
    <source>
        <dbReference type="Google" id="ProtNLM"/>
    </source>
</evidence>
<evidence type="ECO:0000313" key="1">
    <source>
        <dbReference type="EMBL" id="GAA1826968.1"/>
    </source>
</evidence>
<gene>
    <name evidence="1" type="ORF">GCM10009750_08030</name>
</gene>
<organism evidence="1 2">
    <name type="scientific">Agromyces salentinus</name>
    <dbReference type="NCBI Taxonomy" id="269421"/>
    <lineage>
        <taxon>Bacteria</taxon>
        <taxon>Bacillati</taxon>
        <taxon>Actinomycetota</taxon>
        <taxon>Actinomycetes</taxon>
        <taxon>Micrococcales</taxon>
        <taxon>Microbacteriaceae</taxon>
        <taxon>Agromyces</taxon>
    </lineage>
</organism>
<sequence>MTRSAGGGTGVLPAAARRADGGDAHVEWDLRRGPSGLVDLTGHGLRLLGSGAPRWRPDAIAGGAIEFDGRTEHLSIDGRRVGPLDAARAGDAVSVFALVRRDTTSTGFVAGMWQEDDDDPRRQYGLFLSLPTYGGADQVAGHVSHDGRASPGLPYSRDYSASARKVAPGSWRVVGFTYDGCRILSFLDGIADRRPRFTEVGPPTGAGLTYSKNPYVSTAGLNRGPTSDFTVGAVRLSRGMGNHLAGAVARLAVWPRALAADEVVELARAWTPASRPLIELDMYGGRAGGPAGRPLVAAGTATAWPLVELGWTEVPIRAPRSRGRMRRLHPGAVVTEGGLGVSAHARDRLVIVDSLSPTIARAIRAVTVDVRRGRGLRLAVLAGGGSGSDGGGGEWLVSRPLHAGVTRVGCTGGWFPLRASLPAASAVRPVRMSPLAGRSIQGLGIFAPAGAGPALIRGLAVWGPAPGS</sequence>
<accession>A0ABN2MHT6</accession>
<dbReference type="Proteomes" id="UP001501746">
    <property type="component" value="Unassembled WGS sequence"/>
</dbReference>
<keyword evidence="2" id="KW-1185">Reference proteome</keyword>
<dbReference type="RefSeq" id="WP_157428084.1">
    <property type="nucleotide sequence ID" value="NZ_BAAANK010000002.1"/>
</dbReference>
<dbReference type="Gene3D" id="2.60.120.200">
    <property type="match status" value="1"/>
</dbReference>
<comment type="caution">
    <text evidence="1">The sequence shown here is derived from an EMBL/GenBank/DDBJ whole genome shotgun (WGS) entry which is preliminary data.</text>
</comment>
<dbReference type="EMBL" id="BAAANK010000002">
    <property type="protein sequence ID" value="GAA1826968.1"/>
    <property type="molecule type" value="Genomic_DNA"/>
</dbReference>
<proteinExistence type="predicted"/>
<dbReference type="SUPFAM" id="SSF49899">
    <property type="entry name" value="Concanavalin A-like lectins/glucanases"/>
    <property type="match status" value="1"/>
</dbReference>